<dbReference type="PANTHER" id="PTHR10151:SF120">
    <property type="entry name" value="BIS(5'-ADENOSYL)-TRIPHOSPHATASE"/>
    <property type="match status" value="1"/>
</dbReference>
<evidence type="ECO:0000256" key="1">
    <source>
        <dbReference type="SAM" id="SignalP"/>
    </source>
</evidence>
<dbReference type="Pfam" id="PF01663">
    <property type="entry name" value="Phosphodiest"/>
    <property type="match status" value="1"/>
</dbReference>
<organism evidence="2 3">
    <name type="scientific">Arthrobacter russicus</name>
    <dbReference type="NCBI Taxonomy" id="172040"/>
    <lineage>
        <taxon>Bacteria</taxon>
        <taxon>Bacillati</taxon>
        <taxon>Actinomycetota</taxon>
        <taxon>Actinomycetes</taxon>
        <taxon>Micrococcales</taxon>
        <taxon>Micrococcaceae</taxon>
        <taxon>Arthrobacter</taxon>
    </lineage>
</organism>
<evidence type="ECO:0000313" key="2">
    <source>
        <dbReference type="EMBL" id="MDR6270014.1"/>
    </source>
</evidence>
<keyword evidence="3" id="KW-1185">Reference proteome</keyword>
<comment type="caution">
    <text evidence="2">The sequence shown here is derived from an EMBL/GenBank/DDBJ whole genome shotgun (WGS) entry which is preliminary data.</text>
</comment>
<dbReference type="Gene3D" id="3.40.720.10">
    <property type="entry name" value="Alkaline Phosphatase, subunit A"/>
    <property type="match status" value="1"/>
</dbReference>
<evidence type="ECO:0000313" key="3">
    <source>
        <dbReference type="Proteomes" id="UP001185069"/>
    </source>
</evidence>
<gene>
    <name evidence="2" type="ORF">JOE69_002252</name>
</gene>
<name>A0ABU1JCZ3_9MICC</name>
<dbReference type="PANTHER" id="PTHR10151">
    <property type="entry name" value="ECTONUCLEOTIDE PYROPHOSPHATASE/PHOSPHODIESTERASE"/>
    <property type="match status" value="1"/>
</dbReference>
<keyword evidence="1" id="KW-0732">Signal</keyword>
<sequence>MKTTLRTRIGTAAVVLAMTAAAAPAQAAPAANSFDSGLNVSNPLPVPDFKPAASQQKTLVIGLDGIRWDRVQAANTPNIKKILNEGASALSYTFAPANGAGTVNLAPTVSGPSWSSILTGVWPDKHGVKDNSFKGKKFDQYPDFLIRAEQARPALSTFAAADWQPIATEAGGGPIINKDIDYRYGSAASGTGYLSEDAREADLTARTIYEKRTDISFIYMGAPDENVSGGVFGSAYKNALEATDKNVGAMLRAIESSPSFGSEDWRVILTNDHGLTDGGSHGNGTTLNERAVYTAVYTPGKNTGQVRYDLKPVDIAPTVLKRAGVAIDPAWGFDGKPVDELQPDAFDSLRSVLQNKKTEPEIPADLKGYTQTAPSGWSIDNSKMPTGGVPEWYGWTFTTNEFWSSPADDKNQGRENFVRGRDVIAVADSDAWDDLNLPKSSRAFDSTLYTPTYDAAGSASVTLDYQTQYQHESGQVAQVVARWDNGSSSIVKSYSTTTAGPEKLSVKVPAGARSVQFGFRYAGTNNWFWALDQVSVTKS</sequence>
<evidence type="ECO:0008006" key="4">
    <source>
        <dbReference type="Google" id="ProtNLM"/>
    </source>
</evidence>
<dbReference type="InterPro" id="IPR017850">
    <property type="entry name" value="Alkaline_phosphatase_core_sf"/>
</dbReference>
<dbReference type="Proteomes" id="UP001185069">
    <property type="component" value="Unassembled WGS sequence"/>
</dbReference>
<feature type="signal peptide" evidence="1">
    <location>
        <begin position="1"/>
        <end position="27"/>
    </location>
</feature>
<proteinExistence type="predicted"/>
<feature type="chain" id="PRO_5045920218" description="Type I phosphodiesterase / nucleotide pyrophosphatase" evidence="1">
    <location>
        <begin position="28"/>
        <end position="539"/>
    </location>
</feature>
<reference evidence="2 3" key="1">
    <citation type="submission" date="2023-07" db="EMBL/GenBank/DDBJ databases">
        <title>Sequencing the genomes of 1000 actinobacteria strains.</title>
        <authorList>
            <person name="Klenk H.-P."/>
        </authorList>
    </citation>
    <scope>NUCLEOTIDE SEQUENCE [LARGE SCALE GENOMIC DNA]</scope>
    <source>
        <strain evidence="2 3">DSM 14555</strain>
    </source>
</reference>
<protein>
    <recommendedName>
        <fullName evidence="4">Type I phosphodiesterase / nucleotide pyrophosphatase</fullName>
    </recommendedName>
</protein>
<dbReference type="EMBL" id="JAVDQF010000001">
    <property type="protein sequence ID" value="MDR6270014.1"/>
    <property type="molecule type" value="Genomic_DNA"/>
</dbReference>
<dbReference type="InterPro" id="IPR002591">
    <property type="entry name" value="Phosphodiest/P_Trfase"/>
</dbReference>
<dbReference type="SUPFAM" id="SSF53649">
    <property type="entry name" value="Alkaline phosphatase-like"/>
    <property type="match status" value="1"/>
</dbReference>
<dbReference type="RefSeq" id="WP_309798780.1">
    <property type="nucleotide sequence ID" value="NZ_BAAAHY010000005.1"/>
</dbReference>
<accession>A0ABU1JCZ3</accession>